<evidence type="ECO:0000313" key="2">
    <source>
        <dbReference type="EMBL" id="OKH48137.1"/>
    </source>
</evidence>
<feature type="chain" id="PRO_5012549949" description="Phosphodiester glycosidase domain-containing protein" evidence="1">
    <location>
        <begin position="18"/>
        <end position="221"/>
    </location>
</feature>
<proteinExistence type="predicted"/>
<dbReference type="EMBL" id="MRCG01000007">
    <property type="protein sequence ID" value="OKH48137.1"/>
    <property type="molecule type" value="Genomic_DNA"/>
</dbReference>
<dbReference type="AlphaFoldDB" id="A0A1U7J5R3"/>
<name>A0A1U7J5R3_9CYAN</name>
<protein>
    <recommendedName>
        <fullName evidence="4">Phosphodiester glycosidase domain-containing protein</fullName>
    </recommendedName>
</protein>
<comment type="caution">
    <text evidence="2">The sequence shown here is derived from an EMBL/GenBank/DDBJ whole genome shotgun (WGS) entry which is preliminary data.</text>
</comment>
<evidence type="ECO:0000256" key="1">
    <source>
        <dbReference type="SAM" id="SignalP"/>
    </source>
</evidence>
<organism evidence="2 3">
    <name type="scientific">Phormidium tenue NIES-30</name>
    <dbReference type="NCBI Taxonomy" id="549789"/>
    <lineage>
        <taxon>Bacteria</taxon>
        <taxon>Bacillati</taxon>
        <taxon>Cyanobacteriota</taxon>
        <taxon>Cyanophyceae</taxon>
        <taxon>Oscillatoriophycideae</taxon>
        <taxon>Oscillatoriales</taxon>
        <taxon>Oscillatoriaceae</taxon>
        <taxon>Phormidium</taxon>
    </lineage>
</organism>
<dbReference type="Proteomes" id="UP000185557">
    <property type="component" value="Unassembled WGS sequence"/>
</dbReference>
<accession>A0A1U7J5R3</accession>
<keyword evidence="3" id="KW-1185">Reference proteome</keyword>
<feature type="signal peptide" evidence="1">
    <location>
        <begin position="1"/>
        <end position="17"/>
    </location>
</feature>
<reference evidence="2 3" key="1">
    <citation type="submission" date="2016-11" db="EMBL/GenBank/DDBJ databases">
        <title>Draft Genome Sequences of Nine Cyanobacterial Strains from Diverse Habitats.</title>
        <authorList>
            <person name="Zhu T."/>
            <person name="Hou S."/>
            <person name="Lu X."/>
            <person name="Hess W.R."/>
        </authorList>
    </citation>
    <scope>NUCLEOTIDE SEQUENCE [LARGE SCALE GENOMIC DNA]</scope>
    <source>
        <strain evidence="2 3">NIES-30</strain>
    </source>
</reference>
<gene>
    <name evidence="2" type="ORF">NIES30_11620</name>
</gene>
<evidence type="ECO:0000313" key="3">
    <source>
        <dbReference type="Proteomes" id="UP000185557"/>
    </source>
</evidence>
<evidence type="ECO:0008006" key="4">
    <source>
        <dbReference type="Google" id="ProtNLM"/>
    </source>
</evidence>
<dbReference type="STRING" id="549789.NIES30_11620"/>
<sequence>MMVVLIGWLLMAQAAVATVNGAIPFSGAARATIPQPSSGLASSGATLPGFVLLSQSLPVLGQDSIPYPPLLRHETSPAGNYHLILTLGKDEAGAQRTTANLFETLGDRCQQVWSHPLPHSYGPRLALVNDAGTVVLLDEWINVASPRAIVVMGLDGQVMAQHSFDDIVDVTGQSRAAVVDQAAQGFWLSGTPEMDITSDRMTIPAAGGQLSLDLATGEMGF</sequence>
<keyword evidence="1" id="KW-0732">Signal</keyword>